<comment type="caution">
    <text evidence="2">The sequence shown here is derived from an EMBL/GenBank/DDBJ whole genome shotgun (WGS) entry which is preliminary data.</text>
</comment>
<dbReference type="EMBL" id="NMYC01000001">
    <property type="protein sequence ID" value="PLS28215.1"/>
    <property type="molecule type" value="Genomic_DNA"/>
</dbReference>
<evidence type="ECO:0000313" key="2">
    <source>
        <dbReference type="EMBL" id="PLS28215.1"/>
    </source>
</evidence>
<name>A0A2N5J1X6_9BIFI</name>
<feature type="domain" description="IrrE N-terminal-like" evidence="1">
    <location>
        <begin position="117"/>
        <end position="200"/>
    </location>
</feature>
<reference evidence="2 3" key="1">
    <citation type="submission" date="2017-07" db="EMBL/GenBank/DDBJ databases">
        <title>Bifidobacterium novel species.</title>
        <authorList>
            <person name="Lugli G.A."/>
            <person name="Milani C."/>
            <person name="Duranti S."/>
            <person name="Mangifesta M."/>
        </authorList>
    </citation>
    <scope>NUCLEOTIDE SEQUENCE [LARGE SCALE GENOMIC DNA]</scope>
    <source>
        <strain evidence="3">Goo31D</strain>
    </source>
</reference>
<dbReference type="Pfam" id="PF06114">
    <property type="entry name" value="Peptidase_M78"/>
    <property type="match status" value="1"/>
</dbReference>
<protein>
    <recommendedName>
        <fullName evidence="1">IrrE N-terminal-like domain-containing protein</fullName>
    </recommendedName>
</protein>
<proteinExistence type="predicted"/>
<gene>
    <name evidence="2" type="ORF">CGZ88_0377</name>
</gene>
<dbReference type="Gene3D" id="1.10.10.2910">
    <property type="match status" value="1"/>
</dbReference>
<sequence length="311" mass="36223">MTDSNSAFHRAVDAQARRMVELARTLHPEFEQDCVTNPDMLAKHWHDDVRIRFVDALVDSRLRDDAYVFYENDGEDHSSLNDLLGLFSPAFDRRHVHRIQVQYGKKERREERKRISNDRVRYPMRRYFTILHELGHYLQQTDDDLAETLMSISSTNYNKRFEEGACNRFASLSLLPDAYMRRHCRALRDFSAKNVADFFKSDQSRGVHRVCRVSRQAVTRRFADFLPEGGYTALVRMAEDGNDARLVFRAHADGGTEYDTPCTFDEQRLLETAGRVPTSRRTEEGTMTLSAQQTGKGGIRWHIIVWRPCRP</sequence>
<evidence type="ECO:0000259" key="1">
    <source>
        <dbReference type="Pfam" id="PF06114"/>
    </source>
</evidence>
<dbReference type="Proteomes" id="UP000234935">
    <property type="component" value="Unassembled WGS sequence"/>
</dbReference>
<dbReference type="OrthoDB" id="3240543at2"/>
<dbReference type="InterPro" id="IPR010359">
    <property type="entry name" value="IrrE_HExxH"/>
</dbReference>
<dbReference type="AlphaFoldDB" id="A0A2N5J1X6"/>
<keyword evidence="3" id="KW-1185">Reference proteome</keyword>
<evidence type="ECO:0000313" key="3">
    <source>
        <dbReference type="Proteomes" id="UP000234935"/>
    </source>
</evidence>
<organism evidence="2 3">
    <name type="scientific">Bifidobacterium anseris</name>
    <dbReference type="NCBI Taxonomy" id="2020963"/>
    <lineage>
        <taxon>Bacteria</taxon>
        <taxon>Bacillati</taxon>
        <taxon>Actinomycetota</taxon>
        <taxon>Actinomycetes</taxon>
        <taxon>Bifidobacteriales</taxon>
        <taxon>Bifidobacteriaceae</taxon>
        <taxon>Bifidobacterium</taxon>
    </lineage>
</organism>
<accession>A0A2N5J1X6</accession>